<dbReference type="PANTHER" id="PTHR10509:SF14">
    <property type="entry name" value="CAFFEOYL-COA O-METHYLTRANSFERASE 3-RELATED"/>
    <property type="match status" value="1"/>
</dbReference>
<comment type="caution">
    <text evidence="4">The sequence shown here is derived from an EMBL/GenBank/DDBJ whole genome shotgun (WGS) entry which is preliminary data.</text>
</comment>
<evidence type="ECO:0000313" key="4">
    <source>
        <dbReference type="EMBL" id="MPM52629.1"/>
    </source>
</evidence>
<reference evidence="4" key="1">
    <citation type="submission" date="2019-08" db="EMBL/GenBank/DDBJ databases">
        <authorList>
            <person name="Kucharzyk K."/>
            <person name="Murdoch R.W."/>
            <person name="Higgins S."/>
            <person name="Loffler F."/>
        </authorList>
    </citation>
    <scope>NUCLEOTIDE SEQUENCE</scope>
</reference>
<organism evidence="4">
    <name type="scientific">bioreactor metagenome</name>
    <dbReference type="NCBI Taxonomy" id="1076179"/>
    <lineage>
        <taxon>unclassified sequences</taxon>
        <taxon>metagenomes</taxon>
        <taxon>ecological metagenomes</taxon>
    </lineage>
</organism>
<keyword evidence="1" id="KW-0489">Methyltransferase</keyword>
<evidence type="ECO:0000256" key="1">
    <source>
        <dbReference type="ARBA" id="ARBA00022603"/>
    </source>
</evidence>
<evidence type="ECO:0000256" key="2">
    <source>
        <dbReference type="ARBA" id="ARBA00022679"/>
    </source>
</evidence>
<keyword evidence="3" id="KW-0949">S-adenosyl-L-methionine</keyword>
<gene>
    <name evidence="4" type="ORF">SDC9_99389</name>
</gene>
<dbReference type="SUPFAM" id="SSF53335">
    <property type="entry name" value="S-adenosyl-L-methionine-dependent methyltransferases"/>
    <property type="match status" value="1"/>
</dbReference>
<dbReference type="Gene3D" id="3.40.50.150">
    <property type="entry name" value="Vaccinia Virus protein VP39"/>
    <property type="match status" value="1"/>
</dbReference>
<dbReference type="InterPro" id="IPR002935">
    <property type="entry name" value="SAM_O-MeTrfase"/>
</dbReference>
<protein>
    <recommendedName>
        <fullName evidence="5">O-methyltransferase</fullName>
    </recommendedName>
</protein>
<dbReference type="GO" id="GO:0008757">
    <property type="term" value="F:S-adenosylmethionine-dependent methyltransferase activity"/>
    <property type="evidence" value="ECO:0007669"/>
    <property type="project" value="TreeGrafter"/>
</dbReference>
<dbReference type="Pfam" id="PF01596">
    <property type="entry name" value="Methyltransf_3"/>
    <property type="match status" value="1"/>
</dbReference>
<keyword evidence="2" id="KW-0808">Transferase</keyword>
<proteinExistence type="predicted"/>
<dbReference type="InterPro" id="IPR050362">
    <property type="entry name" value="Cation-dep_OMT"/>
</dbReference>
<dbReference type="InterPro" id="IPR029063">
    <property type="entry name" value="SAM-dependent_MTases_sf"/>
</dbReference>
<dbReference type="PROSITE" id="PS51682">
    <property type="entry name" value="SAM_OMT_I"/>
    <property type="match status" value="1"/>
</dbReference>
<dbReference type="AlphaFoldDB" id="A0A645AHH5"/>
<dbReference type="GO" id="GO:0032259">
    <property type="term" value="P:methylation"/>
    <property type="evidence" value="ECO:0007669"/>
    <property type="project" value="UniProtKB-KW"/>
</dbReference>
<accession>A0A645AHH5</accession>
<dbReference type="EMBL" id="VSSQ01013950">
    <property type="protein sequence ID" value="MPM52629.1"/>
    <property type="molecule type" value="Genomic_DNA"/>
</dbReference>
<dbReference type="CDD" id="cd02440">
    <property type="entry name" value="AdoMet_MTases"/>
    <property type="match status" value="1"/>
</dbReference>
<evidence type="ECO:0008006" key="5">
    <source>
        <dbReference type="Google" id="ProtNLM"/>
    </source>
</evidence>
<dbReference type="PANTHER" id="PTHR10509">
    <property type="entry name" value="O-METHYLTRANSFERASE-RELATED"/>
    <property type="match status" value="1"/>
</dbReference>
<sequence>MTKEERYIRDNSSPVSDVLDWLERETNLRTNHARMLSGAIQGGFLQMISKIVQPENILEIGTFTGYSAICLATGLCKTGTLDAVEKNDELEPLIREAIRRAGLTNRISLHFGDALEILPTLNKSYNIVFIDANKREYSSYFDLVVDKVPPGGIILADNVLWDGKVYQDNLPTDAQTMEILSFNKKIKEDERVENIILPLRDGINIIRKL</sequence>
<dbReference type="GO" id="GO:0008171">
    <property type="term" value="F:O-methyltransferase activity"/>
    <property type="evidence" value="ECO:0007669"/>
    <property type="project" value="InterPro"/>
</dbReference>
<evidence type="ECO:0000256" key="3">
    <source>
        <dbReference type="ARBA" id="ARBA00022691"/>
    </source>
</evidence>
<name>A0A645AHH5_9ZZZZ</name>